<comment type="caution">
    <text evidence="3">The sequence shown here is derived from an EMBL/GenBank/DDBJ whole genome shotgun (WGS) entry which is preliminary data.</text>
</comment>
<reference evidence="3 4" key="1">
    <citation type="submission" date="2019-03" db="EMBL/GenBank/DDBJ databases">
        <title>Genomic Encyclopedia of Type Strains, Phase IV (KMG-IV): sequencing the most valuable type-strain genomes for metagenomic binning, comparative biology and taxonomic classification.</title>
        <authorList>
            <person name="Goeker M."/>
        </authorList>
    </citation>
    <scope>NUCLEOTIDE SEQUENCE [LARGE SCALE GENOMIC DNA]</scope>
    <source>
        <strain evidence="3 4">DSM 45361</strain>
    </source>
</reference>
<dbReference type="InterPro" id="IPR054384">
    <property type="entry name" value="SecDF_P1_head"/>
</dbReference>
<evidence type="ECO:0000313" key="3">
    <source>
        <dbReference type="EMBL" id="TDP91965.1"/>
    </source>
</evidence>
<accession>A0A4R6S069</accession>
<dbReference type="PROSITE" id="PS51318">
    <property type="entry name" value="TAT"/>
    <property type="match status" value="1"/>
</dbReference>
<evidence type="ECO:0000259" key="2">
    <source>
        <dbReference type="Pfam" id="PF22599"/>
    </source>
</evidence>
<organism evidence="3 4">
    <name type="scientific">Labedaea rhizosphaerae</name>
    <dbReference type="NCBI Taxonomy" id="598644"/>
    <lineage>
        <taxon>Bacteria</taxon>
        <taxon>Bacillati</taxon>
        <taxon>Actinomycetota</taxon>
        <taxon>Actinomycetes</taxon>
        <taxon>Pseudonocardiales</taxon>
        <taxon>Pseudonocardiaceae</taxon>
        <taxon>Labedaea</taxon>
    </lineage>
</organism>
<feature type="chain" id="PRO_5038361828" description="SecDF P1 head subdomain domain-containing protein" evidence="1">
    <location>
        <begin position="25"/>
        <end position="169"/>
    </location>
</feature>
<keyword evidence="1" id="KW-0732">Signal</keyword>
<evidence type="ECO:0000256" key="1">
    <source>
        <dbReference type="SAM" id="SignalP"/>
    </source>
</evidence>
<sequence length="169" mass="17601">MIFSRRGLLAGLAAVLLAAGCTTAVQGTARPVPQPVPPTTAHRTVAPERIQFRLVVTDGTGGLTMTDRDGKQYVVGEVELDGTKVLSAHADFQAEYRSWVVTVRLTSAGAAAFGQLTSAHVNQQLAIVVDDVVVSAPTIQSAITDGVVQISGTFTQDEATGLADSINGR</sequence>
<dbReference type="RefSeq" id="WP_133853530.1">
    <property type="nucleotide sequence ID" value="NZ_SNXZ01000008.1"/>
</dbReference>
<name>A0A4R6S069_LABRH</name>
<dbReference type="InterPro" id="IPR006311">
    <property type="entry name" value="TAT_signal"/>
</dbReference>
<feature type="signal peptide" evidence="1">
    <location>
        <begin position="1"/>
        <end position="24"/>
    </location>
</feature>
<dbReference type="PROSITE" id="PS51257">
    <property type="entry name" value="PROKAR_LIPOPROTEIN"/>
    <property type="match status" value="1"/>
</dbReference>
<evidence type="ECO:0000313" key="4">
    <source>
        <dbReference type="Proteomes" id="UP000295444"/>
    </source>
</evidence>
<keyword evidence="4" id="KW-1185">Reference proteome</keyword>
<gene>
    <name evidence="3" type="ORF">EV186_108178</name>
</gene>
<proteinExistence type="predicted"/>
<dbReference type="Gene3D" id="3.30.1360.200">
    <property type="match status" value="1"/>
</dbReference>
<dbReference type="EMBL" id="SNXZ01000008">
    <property type="protein sequence ID" value="TDP91965.1"/>
    <property type="molecule type" value="Genomic_DNA"/>
</dbReference>
<dbReference type="AlphaFoldDB" id="A0A4R6S069"/>
<feature type="domain" description="SecDF P1 head subdomain" evidence="2">
    <location>
        <begin position="67"/>
        <end position="165"/>
    </location>
</feature>
<protein>
    <recommendedName>
        <fullName evidence="2">SecDF P1 head subdomain domain-containing protein</fullName>
    </recommendedName>
</protein>
<dbReference type="Proteomes" id="UP000295444">
    <property type="component" value="Unassembled WGS sequence"/>
</dbReference>
<dbReference type="Pfam" id="PF22599">
    <property type="entry name" value="SecDF_P1_head"/>
    <property type="match status" value="1"/>
</dbReference>
<dbReference type="OrthoDB" id="3543927at2"/>